<dbReference type="GO" id="GO:0000423">
    <property type="term" value="P:mitophagy"/>
    <property type="evidence" value="ECO:0007669"/>
    <property type="project" value="TreeGrafter"/>
</dbReference>
<evidence type="ECO:0000256" key="1">
    <source>
        <dbReference type="ARBA" id="ARBA00004496"/>
    </source>
</evidence>
<dbReference type="SUPFAM" id="SSF54001">
    <property type="entry name" value="Cysteine proteinases"/>
    <property type="match status" value="1"/>
</dbReference>
<dbReference type="PANTHER" id="PTHR22624">
    <property type="entry name" value="CYSTEINE PROTEASE ATG4"/>
    <property type="match status" value="1"/>
</dbReference>
<comment type="function">
    <text evidence="11">Cysteine protease that plays a key role in autophagy by mediating both proteolytic activation and delipidation of ATG8 family proteins.</text>
</comment>
<reference evidence="15" key="1">
    <citation type="journal article" date="2023" name="Commun. Biol.">
        <title>Genome analysis of Parmales, the sister group of diatoms, reveals the evolutionary specialization of diatoms from phago-mixotrophs to photoautotrophs.</title>
        <authorList>
            <person name="Ban H."/>
            <person name="Sato S."/>
            <person name="Yoshikawa S."/>
            <person name="Yamada K."/>
            <person name="Nakamura Y."/>
            <person name="Ichinomiya M."/>
            <person name="Sato N."/>
            <person name="Blanc-Mathieu R."/>
            <person name="Endo H."/>
            <person name="Kuwata A."/>
            <person name="Ogata H."/>
        </authorList>
    </citation>
    <scope>NUCLEOTIDE SEQUENCE [LARGE SCALE GENOMIC DNA]</scope>
    <source>
        <strain evidence="15">NIES 3699</strain>
    </source>
</reference>
<evidence type="ECO:0000256" key="6">
    <source>
        <dbReference type="ARBA" id="ARBA00022801"/>
    </source>
</evidence>
<sequence length="347" mass="38305">MEPYGLTTDKGWGCMLRCCQMLVASSLRSSYMSSHPVLTPPTEFDEWILKEFADYPGCRFGMHEIMRVGVELDKFPGEWFGPTTGCRVVEGCLGKVEGEVYEGGRGIEVVVVDEGTVYVDQIEERMKKEEDEEEKKRAAMPVSGDFDPLHNPPPPPPSSVSPWPKSLLLLVPLRLGVSSIDPSFRLPLLQYFTLPQCLGILGGTPRHAIYFYGCSEDGKTLYGKDPHFTQFTPKMVDGVVQITGEYRRSIRGQSVSCKMSGIDPSLALAFYCEGRDDFERLVEEGFKGGICRSARERGDGSNPLFSVMDVRPDFGGDIGNINELLGGFGDDDGAGGESEGEEDYVFL</sequence>
<proteinExistence type="inferred from homology"/>
<comment type="caution">
    <text evidence="14">The sequence shown here is derived from an EMBL/GenBank/DDBJ whole genome shotgun (WGS) entry which is preliminary data.</text>
</comment>
<dbReference type="GO" id="GO:0000045">
    <property type="term" value="P:autophagosome assembly"/>
    <property type="evidence" value="ECO:0007669"/>
    <property type="project" value="TreeGrafter"/>
</dbReference>
<comment type="subcellular location">
    <subcellularLocation>
        <location evidence="1 11">Cytoplasm</location>
    </subcellularLocation>
</comment>
<dbReference type="PANTHER" id="PTHR22624:SF49">
    <property type="entry name" value="CYSTEINE PROTEASE"/>
    <property type="match status" value="1"/>
</dbReference>
<dbReference type="GO" id="GO:0005737">
    <property type="term" value="C:cytoplasm"/>
    <property type="evidence" value="ECO:0007669"/>
    <property type="project" value="UniProtKB-SubCell"/>
</dbReference>
<accession>A0A9W7BP29</accession>
<dbReference type="EMBL" id="BRXX01000113">
    <property type="protein sequence ID" value="GMH91147.1"/>
    <property type="molecule type" value="Genomic_DNA"/>
</dbReference>
<keyword evidence="7" id="KW-0788">Thiol protease</keyword>
<keyword evidence="9 11" id="KW-0072">Autophagy</keyword>
<dbReference type="Pfam" id="PF03416">
    <property type="entry name" value="Peptidase_C54"/>
    <property type="match status" value="1"/>
</dbReference>
<keyword evidence="4 11" id="KW-0963">Cytoplasm</keyword>
<keyword evidence="8 11" id="KW-0653">Protein transport</keyword>
<keyword evidence="3" id="KW-0813">Transport</keyword>
<evidence type="ECO:0000256" key="4">
    <source>
        <dbReference type="ARBA" id="ARBA00022490"/>
    </source>
</evidence>
<keyword evidence="5 11" id="KW-0645">Protease</keyword>
<evidence type="ECO:0000256" key="3">
    <source>
        <dbReference type="ARBA" id="ARBA00022448"/>
    </source>
</evidence>
<dbReference type="GO" id="GO:0019786">
    <property type="term" value="F:protein-phosphatidylethanolamide deconjugating activity"/>
    <property type="evidence" value="ECO:0007669"/>
    <property type="project" value="InterPro"/>
</dbReference>
<evidence type="ECO:0000313" key="14">
    <source>
        <dbReference type="EMBL" id="GMH91147.1"/>
    </source>
</evidence>
<dbReference type="GO" id="GO:0034727">
    <property type="term" value="P:piecemeal microautophagy of the nucleus"/>
    <property type="evidence" value="ECO:0007669"/>
    <property type="project" value="TreeGrafter"/>
</dbReference>
<evidence type="ECO:0000256" key="5">
    <source>
        <dbReference type="ARBA" id="ARBA00022670"/>
    </source>
</evidence>
<evidence type="ECO:0000259" key="13">
    <source>
        <dbReference type="Pfam" id="PF03416"/>
    </source>
</evidence>
<dbReference type="EC" id="3.4.22.-" evidence="11"/>
<evidence type="ECO:0000256" key="10">
    <source>
        <dbReference type="ARBA" id="ARBA00029362"/>
    </source>
</evidence>
<dbReference type="GO" id="GO:0035973">
    <property type="term" value="P:aggrephagy"/>
    <property type="evidence" value="ECO:0007669"/>
    <property type="project" value="TreeGrafter"/>
</dbReference>
<feature type="domain" description="Peptidase C54 catalytic" evidence="13">
    <location>
        <begin position="5"/>
        <end position="283"/>
    </location>
</feature>
<evidence type="ECO:0000256" key="8">
    <source>
        <dbReference type="ARBA" id="ARBA00022927"/>
    </source>
</evidence>
<dbReference type="GO" id="GO:0004197">
    <property type="term" value="F:cysteine-type endopeptidase activity"/>
    <property type="evidence" value="ECO:0007669"/>
    <property type="project" value="TreeGrafter"/>
</dbReference>
<keyword evidence="15" id="KW-1185">Reference proteome</keyword>
<keyword evidence="6 11" id="KW-0378">Hydrolase</keyword>
<comment type="similarity">
    <text evidence="2 11">Belongs to the peptidase C54 family.</text>
</comment>
<dbReference type="Proteomes" id="UP001165160">
    <property type="component" value="Unassembled WGS sequence"/>
</dbReference>
<name>A0A9W7BP29_9STRA</name>
<dbReference type="GO" id="GO:0016485">
    <property type="term" value="P:protein processing"/>
    <property type="evidence" value="ECO:0007669"/>
    <property type="project" value="TreeGrafter"/>
</dbReference>
<evidence type="ECO:0000256" key="12">
    <source>
        <dbReference type="SAM" id="MobiDB-lite"/>
    </source>
</evidence>
<dbReference type="GO" id="GO:0015031">
    <property type="term" value="P:protein transport"/>
    <property type="evidence" value="ECO:0007669"/>
    <property type="project" value="UniProtKB-KW"/>
</dbReference>
<organism evidence="14 15">
    <name type="scientific">Triparma verrucosa</name>
    <dbReference type="NCBI Taxonomy" id="1606542"/>
    <lineage>
        <taxon>Eukaryota</taxon>
        <taxon>Sar</taxon>
        <taxon>Stramenopiles</taxon>
        <taxon>Ochrophyta</taxon>
        <taxon>Bolidophyceae</taxon>
        <taxon>Parmales</taxon>
        <taxon>Triparmaceae</taxon>
        <taxon>Triparma</taxon>
    </lineage>
</organism>
<dbReference type="InterPro" id="IPR046792">
    <property type="entry name" value="Peptidase_C54_cat"/>
</dbReference>
<feature type="region of interest" description="Disordered" evidence="12">
    <location>
        <begin position="125"/>
        <end position="159"/>
    </location>
</feature>
<dbReference type="InterPro" id="IPR038765">
    <property type="entry name" value="Papain-like_cys_pep_sf"/>
</dbReference>
<dbReference type="InterPro" id="IPR005078">
    <property type="entry name" value="Peptidase_C54"/>
</dbReference>
<comment type="catalytic activity">
    <reaction evidence="10">
        <text>[protein]-C-terminal L-amino acid-glycyl-phosphatidylethanolamide + H2O = [protein]-C-terminal L-amino acid-glycine + a 1,2-diacyl-sn-glycero-3-phosphoethanolamine</text>
        <dbReference type="Rhea" id="RHEA:67548"/>
        <dbReference type="Rhea" id="RHEA-COMP:17323"/>
        <dbReference type="Rhea" id="RHEA-COMP:17324"/>
        <dbReference type="ChEBI" id="CHEBI:15377"/>
        <dbReference type="ChEBI" id="CHEBI:64612"/>
        <dbReference type="ChEBI" id="CHEBI:172940"/>
        <dbReference type="ChEBI" id="CHEBI:172941"/>
    </reaction>
    <physiologicalReaction direction="left-to-right" evidence="10">
        <dbReference type="Rhea" id="RHEA:67549"/>
    </physiologicalReaction>
</comment>
<evidence type="ECO:0000256" key="11">
    <source>
        <dbReference type="RuleBase" id="RU363115"/>
    </source>
</evidence>
<feature type="compositionally biased region" description="Basic and acidic residues" evidence="12">
    <location>
        <begin position="125"/>
        <end position="137"/>
    </location>
</feature>
<evidence type="ECO:0000256" key="2">
    <source>
        <dbReference type="ARBA" id="ARBA00010958"/>
    </source>
</evidence>
<evidence type="ECO:0000256" key="9">
    <source>
        <dbReference type="ARBA" id="ARBA00023006"/>
    </source>
</evidence>
<protein>
    <recommendedName>
        <fullName evidence="11">Cysteine protease</fullName>
        <ecNumber evidence="11">3.4.22.-</ecNumber>
    </recommendedName>
</protein>
<evidence type="ECO:0000256" key="7">
    <source>
        <dbReference type="ARBA" id="ARBA00022807"/>
    </source>
</evidence>
<feature type="compositionally biased region" description="Pro residues" evidence="12">
    <location>
        <begin position="150"/>
        <end position="159"/>
    </location>
</feature>
<evidence type="ECO:0000313" key="15">
    <source>
        <dbReference type="Proteomes" id="UP001165160"/>
    </source>
</evidence>
<gene>
    <name evidence="14" type="ORF">TrVE_jg9664</name>
</gene>
<dbReference type="AlphaFoldDB" id="A0A9W7BP29"/>